<dbReference type="Proteomes" id="UP000184536">
    <property type="component" value="Unassembled WGS sequence"/>
</dbReference>
<dbReference type="GO" id="GO:0052621">
    <property type="term" value="F:diguanylate cyclase activity"/>
    <property type="evidence" value="ECO:0007669"/>
    <property type="project" value="TreeGrafter"/>
</dbReference>
<dbReference type="Gene3D" id="3.30.70.270">
    <property type="match status" value="1"/>
</dbReference>
<dbReference type="CDD" id="cd01949">
    <property type="entry name" value="GGDEF"/>
    <property type="match status" value="1"/>
</dbReference>
<dbReference type="InterPro" id="IPR043128">
    <property type="entry name" value="Rev_trsase/Diguanyl_cyclase"/>
</dbReference>
<dbReference type="NCBIfam" id="TIGR00254">
    <property type="entry name" value="GGDEF"/>
    <property type="match status" value="1"/>
</dbReference>
<dbReference type="InterPro" id="IPR050469">
    <property type="entry name" value="Diguanylate_Cyclase"/>
</dbReference>
<dbReference type="RefSeq" id="WP_110942504.1">
    <property type="nucleotide sequence ID" value="NZ_FQZV01000066.1"/>
</dbReference>
<dbReference type="InterPro" id="IPR029787">
    <property type="entry name" value="Nucleotide_cyclase"/>
</dbReference>
<dbReference type="AlphaFoldDB" id="A0A1M6P9B4"/>
<dbReference type="EMBL" id="FQZV01000066">
    <property type="protein sequence ID" value="SHK04555.1"/>
    <property type="molecule type" value="Genomic_DNA"/>
</dbReference>
<accession>A0A1M6P9B4</accession>
<reference evidence="3" key="1">
    <citation type="submission" date="2016-11" db="EMBL/GenBank/DDBJ databases">
        <authorList>
            <person name="Varghese N."/>
            <person name="Submissions S."/>
        </authorList>
    </citation>
    <scope>NUCLEOTIDE SEQUENCE [LARGE SCALE GENOMIC DNA]</scope>
    <source>
        <strain evidence="3">DSM 17957</strain>
    </source>
</reference>
<evidence type="ECO:0000313" key="3">
    <source>
        <dbReference type="Proteomes" id="UP000184536"/>
    </source>
</evidence>
<dbReference type="GO" id="GO:0005886">
    <property type="term" value="C:plasma membrane"/>
    <property type="evidence" value="ECO:0007669"/>
    <property type="project" value="TreeGrafter"/>
</dbReference>
<dbReference type="PROSITE" id="PS50887">
    <property type="entry name" value="GGDEF"/>
    <property type="match status" value="1"/>
</dbReference>
<sequence>MEYFANQVGIAIKNVRLFEKTLYLSRYDALTGIYNRHYFEELYANLDKRSKRYGEHFCICIMDLNNLKQINDRFGHNAGDLAIKHFTNIFVENIRESDILARLGGDEFVAVFLNSDFDNTNQRILHIQSKLSGSPIQYDKDSFSVHFSFGIACYPKDASEGKDLIRIADQRMYSNKAHQKTTT</sequence>
<gene>
    <name evidence="2" type="ORF">SAMN02745975_03523</name>
</gene>
<dbReference type="STRING" id="1121919.SAMN02745975_03523"/>
<dbReference type="InterPro" id="IPR000160">
    <property type="entry name" value="GGDEF_dom"/>
</dbReference>
<dbReference type="SMART" id="SM00267">
    <property type="entry name" value="GGDEF"/>
    <property type="match status" value="1"/>
</dbReference>
<dbReference type="GO" id="GO:1902201">
    <property type="term" value="P:negative regulation of bacterial-type flagellum-dependent cell motility"/>
    <property type="evidence" value="ECO:0007669"/>
    <property type="project" value="TreeGrafter"/>
</dbReference>
<dbReference type="PANTHER" id="PTHR45138:SF6">
    <property type="entry name" value="DIGUANYLATE CYCLASE DGCN"/>
    <property type="match status" value="1"/>
</dbReference>
<dbReference type="SUPFAM" id="SSF55073">
    <property type="entry name" value="Nucleotide cyclase"/>
    <property type="match status" value="1"/>
</dbReference>
<evidence type="ECO:0000313" key="2">
    <source>
        <dbReference type="EMBL" id="SHK04555.1"/>
    </source>
</evidence>
<protein>
    <submittedName>
        <fullName evidence="2">Diguanylate cyclase (GGDEF) domain-containing protein</fullName>
    </submittedName>
</protein>
<dbReference type="GO" id="GO:0043709">
    <property type="term" value="P:cell adhesion involved in single-species biofilm formation"/>
    <property type="evidence" value="ECO:0007669"/>
    <property type="project" value="TreeGrafter"/>
</dbReference>
<dbReference type="PANTHER" id="PTHR45138">
    <property type="entry name" value="REGULATORY COMPONENTS OF SENSORY TRANSDUCTION SYSTEM"/>
    <property type="match status" value="1"/>
</dbReference>
<name>A0A1M6P9B4_9FIRM</name>
<keyword evidence="3" id="KW-1185">Reference proteome</keyword>
<evidence type="ECO:0000259" key="1">
    <source>
        <dbReference type="PROSITE" id="PS50887"/>
    </source>
</evidence>
<organism evidence="2 3">
    <name type="scientific">Geosporobacter subterraneus DSM 17957</name>
    <dbReference type="NCBI Taxonomy" id="1121919"/>
    <lineage>
        <taxon>Bacteria</taxon>
        <taxon>Bacillati</taxon>
        <taxon>Bacillota</taxon>
        <taxon>Clostridia</taxon>
        <taxon>Peptostreptococcales</taxon>
        <taxon>Thermotaleaceae</taxon>
        <taxon>Geosporobacter</taxon>
    </lineage>
</organism>
<feature type="domain" description="GGDEF" evidence="1">
    <location>
        <begin position="55"/>
        <end position="183"/>
    </location>
</feature>
<dbReference type="OrthoDB" id="9805474at2"/>
<proteinExistence type="predicted"/>
<dbReference type="Pfam" id="PF00990">
    <property type="entry name" value="GGDEF"/>
    <property type="match status" value="1"/>
</dbReference>